<gene>
    <name evidence="1" type="ORF">I553_10482</name>
</gene>
<dbReference type="PATRIC" id="fig|1299334.3.peg.1830"/>
<evidence type="ECO:0000313" key="1">
    <source>
        <dbReference type="EMBL" id="EUA68386.1"/>
    </source>
</evidence>
<accession>X8DK33</accession>
<proteinExistence type="predicted"/>
<organism evidence="1">
    <name type="scientific">Mycobacterium xenopi 4042</name>
    <dbReference type="NCBI Taxonomy" id="1299334"/>
    <lineage>
        <taxon>Bacteria</taxon>
        <taxon>Bacillati</taxon>
        <taxon>Actinomycetota</taxon>
        <taxon>Actinomycetes</taxon>
        <taxon>Mycobacteriales</taxon>
        <taxon>Mycobacteriaceae</taxon>
        <taxon>Mycobacterium</taxon>
    </lineage>
</organism>
<dbReference type="EC" id="6.2.1.-" evidence="1"/>
<protein>
    <submittedName>
        <fullName evidence="1">Long-chain-fatty-acid--AMP ligase FadD28 domain protein</fullName>
        <ecNumber evidence="1">6.2.1.-</ecNumber>
    </submittedName>
</protein>
<dbReference type="Gene3D" id="3.30.300.30">
    <property type="match status" value="1"/>
</dbReference>
<keyword evidence="1" id="KW-0436">Ligase</keyword>
<dbReference type="InterPro" id="IPR045851">
    <property type="entry name" value="AMP-bd_C_sf"/>
</dbReference>
<name>X8DK33_MYCXE</name>
<dbReference type="AlphaFoldDB" id="X8DK33"/>
<sequence>MTAAISNSHGLSAADLVLVAPGSIPITTSGKVRRSACAEQYRHGQFVRLDA</sequence>
<dbReference type="EMBL" id="JAOB01000016">
    <property type="protein sequence ID" value="EUA68386.1"/>
    <property type="molecule type" value="Genomic_DNA"/>
</dbReference>
<dbReference type="GO" id="GO:0016874">
    <property type="term" value="F:ligase activity"/>
    <property type="evidence" value="ECO:0007669"/>
    <property type="project" value="UniProtKB-KW"/>
</dbReference>
<comment type="caution">
    <text evidence="1">The sequence shown here is derived from an EMBL/GenBank/DDBJ whole genome shotgun (WGS) entry which is preliminary data.</text>
</comment>
<reference evidence="1" key="1">
    <citation type="submission" date="2014-01" db="EMBL/GenBank/DDBJ databases">
        <authorList>
            <person name="Brown-Elliot B."/>
            <person name="Wallace R."/>
            <person name="Lenaerts A."/>
            <person name="Ordway D."/>
            <person name="DeGroote M.A."/>
            <person name="Parker T."/>
            <person name="Sizemore C."/>
            <person name="Tallon L.J."/>
            <person name="Sadzewicz L.K."/>
            <person name="Sengamalay N."/>
            <person name="Fraser C.M."/>
            <person name="Hine E."/>
            <person name="Shefchek K.A."/>
            <person name="Das S.P."/>
            <person name="Tettelin H."/>
        </authorList>
    </citation>
    <scope>NUCLEOTIDE SEQUENCE [LARGE SCALE GENOMIC DNA]</scope>
    <source>
        <strain evidence="1">4042</strain>
    </source>
</reference>